<evidence type="ECO:0000256" key="4">
    <source>
        <dbReference type="ARBA" id="ARBA00022553"/>
    </source>
</evidence>
<dbReference type="CDD" id="cd00082">
    <property type="entry name" value="HisKA"/>
    <property type="match status" value="1"/>
</dbReference>
<accession>A0ABX1QZ87</accession>
<dbReference type="PROSITE" id="PS50109">
    <property type="entry name" value="HIS_KIN"/>
    <property type="match status" value="1"/>
</dbReference>
<dbReference type="PANTHER" id="PTHR45339">
    <property type="entry name" value="HYBRID SIGNAL TRANSDUCTION HISTIDINE KINASE J"/>
    <property type="match status" value="1"/>
</dbReference>
<dbReference type="InterPro" id="IPR001789">
    <property type="entry name" value="Sig_transdc_resp-reg_receiver"/>
</dbReference>
<keyword evidence="7 9" id="KW-0472">Membrane</keyword>
<evidence type="ECO:0000313" key="12">
    <source>
        <dbReference type="EMBL" id="NMH59520.1"/>
    </source>
</evidence>
<dbReference type="SUPFAM" id="SSF52172">
    <property type="entry name" value="CheY-like"/>
    <property type="match status" value="2"/>
</dbReference>
<evidence type="ECO:0000256" key="1">
    <source>
        <dbReference type="ARBA" id="ARBA00000085"/>
    </source>
</evidence>
<feature type="domain" description="Histidine kinase" evidence="10">
    <location>
        <begin position="228"/>
        <end position="446"/>
    </location>
</feature>
<dbReference type="PANTHER" id="PTHR45339:SF3">
    <property type="entry name" value="HISTIDINE KINASE"/>
    <property type="match status" value="1"/>
</dbReference>
<dbReference type="SMART" id="SM00388">
    <property type="entry name" value="HisKA"/>
    <property type="match status" value="1"/>
</dbReference>
<dbReference type="PRINTS" id="PR00344">
    <property type="entry name" value="BCTRLSENSOR"/>
</dbReference>
<dbReference type="InterPro" id="IPR005467">
    <property type="entry name" value="His_kinase_dom"/>
</dbReference>
<evidence type="ECO:0000256" key="6">
    <source>
        <dbReference type="ARBA" id="ARBA00022989"/>
    </source>
</evidence>
<dbReference type="Pfam" id="PF13675">
    <property type="entry name" value="PilJ"/>
    <property type="match status" value="1"/>
</dbReference>
<reference evidence="12 13" key="1">
    <citation type="submission" date="2020-03" db="EMBL/GenBank/DDBJ databases">
        <title>Alteromonas ponticola sp. nov., isolated from seawater.</title>
        <authorList>
            <person name="Yoon J.-H."/>
            <person name="Kim Y.-O."/>
        </authorList>
    </citation>
    <scope>NUCLEOTIDE SEQUENCE [LARGE SCALE GENOMIC DNA]</scope>
    <source>
        <strain evidence="12 13">MYP5</strain>
    </source>
</reference>
<dbReference type="Gene3D" id="3.30.565.10">
    <property type="entry name" value="Histidine kinase-like ATPase, C-terminal domain"/>
    <property type="match status" value="1"/>
</dbReference>
<dbReference type="Gene3D" id="3.40.50.2300">
    <property type="match status" value="2"/>
</dbReference>
<proteinExistence type="predicted"/>
<evidence type="ECO:0000256" key="8">
    <source>
        <dbReference type="PROSITE-ProRule" id="PRU00169"/>
    </source>
</evidence>
<dbReference type="Proteomes" id="UP000709336">
    <property type="component" value="Unassembled WGS sequence"/>
</dbReference>
<dbReference type="EMBL" id="JAATNW010000003">
    <property type="protein sequence ID" value="NMH59520.1"/>
    <property type="molecule type" value="Genomic_DNA"/>
</dbReference>
<dbReference type="Gene3D" id="1.10.287.130">
    <property type="match status" value="1"/>
</dbReference>
<evidence type="ECO:0000256" key="2">
    <source>
        <dbReference type="ARBA" id="ARBA00004141"/>
    </source>
</evidence>
<dbReference type="InterPro" id="IPR036097">
    <property type="entry name" value="HisK_dim/P_sf"/>
</dbReference>
<keyword evidence="6 9" id="KW-1133">Transmembrane helix</keyword>
<dbReference type="CDD" id="cd16922">
    <property type="entry name" value="HATPase_EvgS-ArcB-TorS-like"/>
    <property type="match status" value="1"/>
</dbReference>
<dbReference type="PROSITE" id="PS50110">
    <property type="entry name" value="RESPONSE_REGULATORY"/>
    <property type="match status" value="2"/>
</dbReference>
<comment type="subcellular location">
    <subcellularLocation>
        <location evidence="2">Membrane</location>
        <topology evidence="2">Multi-pass membrane protein</topology>
    </subcellularLocation>
</comment>
<dbReference type="Pfam" id="PF00072">
    <property type="entry name" value="Response_reg"/>
    <property type="match status" value="2"/>
</dbReference>
<dbReference type="SMART" id="SM00448">
    <property type="entry name" value="REC"/>
    <property type="match status" value="2"/>
</dbReference>
<dbReference type="InterPro" id="IPR003661">
    <property type="entry name" value="HisK_dim/P_dom"/>
</dbReference>
<evidence type="ECO:0000256" key="5">
    <source>
        <dbReference type="ARBA" id="ARBA00022692"/>
    </source>
</evidence>
<feature type="transmembrane region" description="Helical" evidence="9">
    <location>
        <begin position="169"/>
        <end position="188"/>
    </location>
</feature>
<feature type="domain" description="Response regulatory" evidence="11">
    <location>
        <begin position="461"/>
        <end position="575"/>
    </location>
</feature>
<keyword evidence="5 9" id="KW-0812">Transmembrane</keyword>
<keyword evidence="13" id="KW-1185">Reference proteome</keyword>
<evidence type="ECO:0000256" key="9">
    <source>
        <dbReference type="SAM" id="Phobius"/>
    </source>
</evidence>
<evidence type="ECO:0000256" key="7">
    <source>
        <dbReference type="ARBA" id="ARBA00023136"/>
    </source>
</evidence>
<sequence length="718" mass="80407">MSIRVRYVVTLILFALLATVSVAISYFTNSQQKEDAYIINVAGQQRMLSQRISLLAAKLSNCDDNQQSVASLMDNTLGNFTRNHHFLMALENVPVAIRAQYLGEEKLDERVTAFIDVARAHALNPTCGSLPAYFQLSFIDPLLSSLDQVVQQFKREADLRIKRVNRVQWSLWAVMLIMLIMVGLFLFLPMERSLRANIEKLELALIKAKRAESMANYANQAKSEFLASMSHELRTPMNGIFGMIELALDKPKRAPYFLQKAKGAGNQLLVLINDLLDLSKIESGKLAIDKVTFNLLQLIDDIAAVQEVHARNKQLKFTYNRLTALPDFINSDPVRVGQILNNLLSNAIKFTRHGEVTLEVGIFIKEQTHHLQFTVKDTGIGIEHTKLKKVFERFTQSDQSSHREFGGTGLGLAISKQLCELLGGDISVSSKVGKGSEFVAVLPIEIVKTPVASEKVKRALRCAIVDDLLSSREYLSHIVAEVGLRKELFSSASEFLRSSTKFDILIVDLSMPGMNGVELLENLHAQRRGTLPYVILISAALEKMECSEQVESLIWRTHGKPVNRQTLEADLMEIAQLHERWEKNRQPSAHSVPSILVVEDNELNAEVAKAILQDAGYQVSVVYNGEIAVNVCLMETFDAILMDMNMPVMDGVTATYKLRNELKITTPIIALSANVFEEEQKKCIDAGMDDFVTKPIDKATLLSTLEKYTKRKNEQPDS</sequence>
<dbReference type="InterPro" id="IPR011006">
    <property type="entry name" value="CheY-like_superfamily"/>
</dbReference>
<dbReference type="Pfam" id="PF02518">
    <property type="entry name" value="HATPase_c"/>
    <property type="match status" value="1"/>
</dbReference>
<evidence type="ECO:0000313" key="13">
    <source>
        <dbReference type="Proteomes" id="UP000709336"/>
    </source>
</evidence>
<dbReference type="RefSeq" id="WP_169210089.1">
    <property type="nucleotide sequence ID" value="NZ_JAATNW010000003.1"/>
</dbReference>
<dbReference type="Pfam" id="PF00512">
    <property type="entry name" value="HisKA"/>
    <property type="match status" value="1"/>
</dbReference>
<organism evidence="12 13">
    <name type="scientific">Alteromonas ponticola</name>
    <dbReference type="NCBI Taxonomy" id="2720613"/>
    <lineage>
        <taxon>Bacteria</taxon>
        <taxon>Pseudomonadati</taxon>
        <taxon>Pseudomonadota</taxon>
        <taxon>Gammaproteobacteria</taxon>
        <taxon>Alteromonadales</taxon>
        <taxon>Alteromonadaceae</taxon>
        <taxon>Alteromonas/Salinimonas group</taxon>
        <taxon>Alteromonas</taxon>
    </lineage>
</organism>
<dbReference type="InterPro" id="IPR036890">
    <property type="entry name" value="HATPase_C_sf"/>
</dbReference>
<dbReference type="InterPro" id="IPR003594">
    <property type="entry name" value="HATPase_dom"/>
</dbReference>
<gene>
    <name evidence="12" type="ORF">HCJ96_05775</name>
</gene>
<dbReference type="SMART" id="SM00387">
    <property type="entry name" value="HATPase_c"/>
    <property type="match status" value="1"/>
</dbReference>
<dbReference type="InterPro" id="IPR029095">
    <property type="entry name" value="NarX-like_N"/>
</dbReference>
<evidence type="ECO:0000259" key="10">
    <source>
        <dbReference type="PROSITE" id="PS50109"/>
    </source>
</evidence>
<evidence type="ECO:0000256" key="3">
    <source>
        <dbReference type="ARBA" id="ARBA00012438"/>
    </source>
</evidence>
<protein>
    <recommendedName>
        <fullName evidence="3">histidine kinase</fullName>
        <ecNumber evidence="3">2.7.13.3</ecNumber>
    </recommendedName>
</protein>
<comment type="catalytic activity">
    <reaction evidence="1">
        <text>ATP + protein L-histidine = ADP + protein N-phospho-L-histidine.</text>
        <dbReference type="EC" id="2.7.13.3"/>
    </reaction>
</comment>
<dbReference type="SUPFAM" id="SSF47384">
    <property type="entry name" value="Homodimeric domain of signal transducing histidine kinase"/>
    <property type="match status" value="1"/>
</dbReference>
<feature type="modified residue" description="4-aspartylphosphate" evidence="8">
    <location>
        <position position="508"/>
    </location>
</feature>
<dbReference type="EC" id="2.7.13.3" evidence="3"/>
<feature type="domain" description="Response regulatory" evidence="11">
    <location>
        <begin position="594"/>
        <end position="709"/>
    </location>
</feature>
<dbReference type="SUPFAM" id="SSF55874">
    <property type="entry name" value="ATPase domain of HSP90 chaperone/DNA topoisomerase II/histidine kinase"/>
    <property type="match status" value="1"/>
</dbReference>
<dbReference type="InterPro" id="IPR004358">
    <property type="entry name" value="Sig_transdc_His_kin-like_C"/>
</dbReference>
<evidence type="ECO:0000259" key="11">
    <source>
        <dbReference type="PROSITE" id="PS50110"/>
    </source>
</evidence>
<dbReference type="CDD" id="cd17546">
    <property type="entry name" value="REC_hyHK_CKI1_RcsC-like"/>
    <property type="match status" value="1"/>
</dbReference>
<feature type="modified residue" description="4-aspartylphosphate" evidence="8">
    <location>
        <position position="643"/>
    </location>
</feature>
<name>A0ABX1QZ87_9ALTE</name>
<keyword evidence="4 8" id="KW-0597">Phosphoprotein</keyword>
<comment type="caution">
    <text evidence="12">The sequence shown here is derived from an EMBL/GenBank/DDBJ whole genome shotgun (WGS) entry which is preliminary data.</text>
</comment>